<dbReference type="GO" id="GO:0006367">
    <property type="term" value="P:transcription initiation at RNA polymerase II promoter"/>
    <property type="evidence" value="ECO:0000318"/>
    <property type="project" value="GO_Central"/>
</dbReference>
<dbReference type="Proteomes" id="UP000002149">
    <property type="component" value="Chromosome 8"/>
</dbReference>
<evidence type="ECO:0000256" key="6">
    <source>
        <dbReference type="ARBA" id="ARBA00023163"/>
    </source>
</evidence>
<dbReference type="Gene3D" id="2.130.10.10">
    <property type="entry name" value="YVTN repeat-like/Quinoprotein amine dehydrogenase"/>
    <property type="match status" value="2"/>
</dbReference>
<reference evidence="12 13" key="1">
    <citation type="journal article" date="2005" name="Science">
        <title>The genome of the basidiomycetous yeast and human pathogen Cryptococcus neoformans.</title>
        <authorList>
            <person name="Loftus B.J."/>
            <person name="Fung E."/>
            <person name="Roncaglia P."/>
            <person name="Rowley D."/>
            <person name="Amedeo P."/>
            <person name="Bruno D."/>
            <person name="Vamathevan J."/>
            <person name="Miranda M."/>
            <person name="Anderson I.J."/>
            <person name="Fraser J.A."/>
            <person name="Allen J.E."/>
            <person name="Bosdet I.E."/>
            <person name="Brent M.R."/>
            <person name="Chiu R."/>
            <person name="Doering T.L."/>
            <person name="Donlin M.J."/>
            <person name="D'Souza C.A."/>
            <person name="Fox D.S."/>
            <person name="Grinberg V."/>
            <person name="Fu J."/>
            <person name="Fukushima M."/>
            <person name="Haas B.J."/>
            <person name="Huang J.C."/>
            <person name="Janbon G."/>
            <person name="Jones S.J."/>
            <person name="Koo H.L."/>
            <person name="Krzywinski M.I."/>
            <person name="Kwon-Chung J.K."/>
            <person name="Lengeler K.B."/>
            <person name="Maiti R."/>
            <person name="Marra M.A."/>
            <person name="Marra R.E."/>
            <person name="Mathewson C.A."/>
            <person name="Mitchell T.G."/>
            <person name="Pertea M."/>
            <person name="Riggs F.R."/>
            <person name="Salzberg S.L."/>
            <person name="Schein J.E."/>
            <person name="Shvartsbeyn A."/>
            <person name="Shin H."/>
            <person name="Shumway M."/>
            <person name="Specht C.A."/>
            <person name="Suh B.B."/>
            <person name="Tenney A."/>
            <person name="Utterback T.R."/>
            <person name="Wickes B.L."/>
            <person name="Wortman J.R."/>
            <person name="Wye N.H."/>
            <person name="Kronstad J.W."/>
            <person name="Lodge J.K."/>
            <person name="Heitman J."/>
            <person name="Davis R.W."/>
            <person name="Fraser C.M."/>
            <person name="Hyman R.W."/>
        </authorList>
    </citation>
    <scope>NUCLEOTIDE SEQUENCE [LARGE SCALE GENOMIC DNA]</scope>
    <source>
        <strain evidence="13">JEC21 / ATCC MYA-565</strain>
    </source>
</reference>
<dbReference type="InterPro" id="IPR036322">
    <property type="entry name" value="WD40_repeat_dom_sf"/>
</dbReference>
<feature type="repeat" description="WD" evidence="8">
    <location>
        <begin position="635"/>
        <end position="676"/>
    </location>
</feature>
<keyword evidence="5" id="KW-0805">Transcription regulation</keyword>
<dbReference type="VEuPathDB" id="FungiDB:CNH00940"/>
<keyword evidence="13" id="KW-1185">Reference proteome</keyword>
<proteinExistence type="inferred from homology"/>
<evidence type="ECO:0000256" key="2">
    <source>
        <dbReference type="ARBA" id="ARBA00009435"/>
    </source>
</evidence>
<dbReference type="InterPro" id="IPR020472">
    <property type="entry name" value="WD40_PAC1"/>
</dbReference>
<dbReference type="PROSITE" id="PS50082">
    <property type="entry name" value="WD_REPEATS_2"/>
    <property type="match status" value="6"/>
</dbReference>
<dbReference type="RefSeq" id="XP_024513324.1">
    <property type="nucleotide sequence ID" value="XM_024657645.1"/>
</dbReference>
<feature type="repeat" description="WD" evidence="8">
    <location>
        <begin position="719"/>
        <end position="760"/>
    </location>
</feature>
<dbReference type="SUPFAM" id="SSF160897">
    <property type="entry name" value="Taf5 N-terminal domain-like"/>
    <property type="match status" value="1"/>
</dbReference>
<keyword evidence="9" id="KW-0175">Coiled coil</keyword>
<evidence type="ECO:0000256" key="1">
    <source>
        <dbReference type="ARBA" id="ARBA00004123"/>
    </source>
</evidence>
<dbReference type="OrthoDB" id="10266330at2759"/>
<feature type="repeat" description="WD" evidence="8">
    <location>
        <begin position="484"/>
        <end position="525"/>
    </location>
</feature>
<dbReference type="AlphaFoldDB" id="Q5KCG6"/>
<keyword evidence="7" id="KW-0539">Nucleus</keyword>
<dbReference type="Gene3D" id="1.25.40.500">
    <property type="entry name" value="TFIID subunit TAF5, NTD2 domain"/>
    <property type="match status" value="1"/>
</dbReference>
<dbReference type="KEGG" id="cne:CNH00940"/>
<evidence type="ECO:0000256" key="8">
    <source>
        <dbReference type="PROSITE-ProRule" id="PRU00221"/>
    </source>
</evidence>
<evidence type="ECO:0000256" key="7">
    <source>
        <dbReference type="ARBA" id="ARBA00023242"/>
    </source>
</evidence>
<dbReference type="EMBL" id="AE017348">
    <property type="protein sequence ID" value="AAW44981.2"/>
    <property type="molecule type" value="Genomic_DNA"/>
</dbReference>
<feature type="repeat" description="WD" evidence="8">
    <location>
        <begin position="544"/>
        <end position="591"/>
    </location>
</feature>
<comment type="subcellular location">
    <subcellularLocation>
        <location evidence="1">Nucleus</location>
    </subcellularLocation>
</comment>
<dbReference type="PROSITE" id="PS00678">
    <property type="entry name" value="WD_REPEATS_1"/>
    <property type="match status" value="2"/>
</dbReference>
<dbReference type="PROSITE" id="PS50294">
    <property type="entry name" value="WD_REPEATS_REGION"/>
    <property type="match status" value="5"/>
</dbReference>
<comment type="similarity">
    <text evidence="2">Belongs to the WD repeat TAF5 family.</text>
</comment>
<evidence type="ECO:0000256" key="4">
    <source>
        <dbReference type="ARBA" id="ARBA00022737"/>
    </source>
</evidence>
<dbReference type="PRINTS" id="PR00320">
    <property type="entry name" value="GPROTEINBRPT"/>
</dbReference>
<evidence type="ECO:0000256" key="10">
    <source>
        <dbReference type="SAM" id="MobiDB-lite"/>
    </source>
</evidence>
<dbReference type="eggNOG" id="KOG0263">
    <property type="taxonomic scope" value="Eukaryota"/>
</dbReference>
<feature type="region of interest" description="Disordered" evidence="10">
    <location>
        <begin position="1"/>
        <end position="35"/>
    </location>
</feature>
<feature type="coiled-coil region" evidence="9">
    <location>
        <begin position="138"/>
        <end position="165"/>
    </location>
</feature>
<dbReference type="InterPro" id="IPR037264">
    <property type="entry name" value="TFIID_NTD2_sf"/>
</dbReference>
<keyword evidence="3 8" id="KW-0853">WD repeat</keyword>
<dbReference type="PROSITE" id="PS50896">
    <property type="entry name" value="LISH"/>
    <property type="match status" value="1"/>
</dbReference>
<dbReference type="SMART" id="SM00320">
    <property type="entry name" value="WD40"/>
    <property type="match status" value="6"/>
</dbReference>
<dbReference type="InParanoid" id="Q5KCG6"/>
<feature type="repeat" description="WD" evidence="8">
    <location>
        <begin position="600"/>
        <end position="625"/>
    </location>
</feature>
<dbReference type="InterPro" id="IPR006594">
    <property type="entry name" value="LisH"/>
</dbReference>
<dbReference type="GO" id="GO:0000124">
    <property type="term" value="C:SAGA complex"/>
    <property type="evidence" value="ECO:0000318"/>
    <property type="project" value="GO_Central"/>
</dbReference>
<dbReference type="CDD" id="cd08044">
    <property type="entry name" value="TAF5_NTD2"/>
    <property type="match status" value="1"/>
</dbReference>
<dbReference type="InterPro" id="IPR019775">
    <property type="entry name" value="WD40_repeat_CS"/>
</dbReference>
<dbReference type="InterPro" id="IPR007582">
    <property type="entry name" value="TFIID_NTD2"/>
</dbReference>
<feature type="region of interest" description="Disordered" evidence="10">
    <location>
        <begin position="379"/>
        <end position="433"/>
    </location>
</feature>
<evidence type="ECO:0000259" key="11">
    <source>
        <dbReference type="Pfam" id="PF04494"/>
    </source>
</evidence>
<evidence type="ECO:0000256" key="9">
    <source>
        <dbReference type="SAM" id="Coils"/>
    </source>
</evidence>
<dbReference type="PANTHER" id="PTHR19879:SF1">
    <property type="entry name" value="CANNONBALL-RELATED"/>
    <property type="match status" value="1"/>
</dbReference>
<keyword evidence="4" id="KW-0677">Repeat</keyword>
<organism evidence="12 13">
    <name type="scientific">Cryptococcus deneoformans (strain JEC21 / ATCC MYA-565)</name>
    <name type="common">Cryptococcus neoformans var. neoformans serotype D</name>
    <dbReference type="NCBI Taxonomy" id="214684"/>
    <lineage>
        <taxon>Eukaryota</taxon>
        <taxon>Fungi</taxon>
        <taxon>Dikarya</taxon>
        <taxon>Basidiomycota</taxon>
        <taxon>Agaricomycotina</taxon>
        <taxon>Tremellomycetes</taxon>
        <taxon>Tremellales</taxon>
        <taxon>Cryptococcaceae</taxon>
        <taxon>Cryptococcus</taxon>
        <taxon>Cryptococcus neoformans species complex</taxon>
    </lineage>
</organism>
<evidence type="ECO:0000256" key="5">
    <source>
        <dbReference type="ARBA" id="ARBA00023015"/>
    </source>
</evidence>
<dbReference type="Pfam" id="PF00400">
    <property type="entry name" value="WD40"/>
    <property type="match status" value="6"/>
</dbReference>
<name>Q5KCG6_CRYD1</name>
<dbReference type="PANTHER" id="PTHR19879">
    <property type="entry name" value="TRANSCRIPTION INITIATION FACTOR TFIID"/>
    <property type="match status" value="1"/>
</dbReference>
<dbReference type="PaxDb" id="214684-Q5KCG6"/>
<protein>
    <submittedName>
        <fullName evidence="12">Transcription initiation factor tfiid 90 kDa subunit (Tafii-90), putative</fullName>
    </submittedName>
</protein>
<sequence>MSQSPDPSSVKGGAQGQLAPKSSTPTQQPPLTDSKLLRQFVMEYLQSHGFDKALEKLTEQVEDANLSTTASAAVLGDADVSKEVADGKATAGEQGGEKEAIFRAPGPVPLESNIKRNIPQAQAVSASTMSDRITPEFEAQAKYIIEQLQKKVEAVQEEGGDEKEKELRDGIPVDGAMVDVSDKVAGYEAYRRWVDGGLDVWKAELDNLSFPLFVLSFLDMIHSGFLKTAREFFEKHSAHHRELHSQDLSSLSSVSTEEHIKRNPFCARILSEKYVVPLSRNAYDLLLQWLSGASLDDEWEAGLHSAPGRQKEAIKLIVVSHLNITVTNDSAPLDKVTIASKSGLISSSLPPNTNIDAFNTATQLKLGPPPMTEKLKEQVTRTLQDEGEAQGANGDANGDIDMTSPFPTNEPVIKLEPETERDPSVISPDESETLPPIPAVFRIADLKREVEAIKDKRKMIRLGPSGSGASAGSGVLPSVVAFTLFDHGENANSVEFSRDSSLMAVGSSESCVRLWSLKGDKLKKKKVDIEGNLVEDEGLPMRKLVGHSGPVYSLSFDPLYGSAGPPSTLLSSSQDGSIRLWSMDTYSNLVVYRGHGKDPVWDVEWGPMGVYFASASRDRTARLWSSDRVAPLRMYTGHLSDVNCVKFHPNSLYLATASTDTSCRLWDVQRGACVRLFLGHTDSVTTLSISPDGKTLASAGLDSSIWLWDLGSARPIKKMEGHTGAVTSLTFSAESSVLVSGGLDGTVRCWDVKSAGGERSVDGMFGGGDARRGEERGGLPMNPGDVWDTAPHTPDLLATWPTKRTPILKTHYTPRNLCMVAGSFVPPSNHRTSGGEK</sequence>
<dbReference type="FunCoup" id="Q5KCG6">
    <property type="interactions" value="270"/>
</dbReference>
<feature type="repeat" description="WD" evidence="8">
    <location>
        <begin position="677"/>
        <end position="718"/>
    </location>
</feature>
<dbReference type="Pfam" id="PF04494">
    <property type="entry name" value="TFIID_NTD2"/>
    <property type="match status" value="1"/>
</dbReference>
<feature type="compositionally biased region" description="Basic and acidic residues" evidence="10">
    <location>
        <begin position="413"/>
        <end position="423"/>
    </location>
</feature>
<dbReference type="SUPFAM" id="SSF50978">
    <property type="entry name" value="WD40 repeat-like"/>
    <property type="match status" value="1"/>
</dbReference>
<evidence type="ECO:0000313" key="13">
    <source>
        <dbReference type="Proteomes" id="UP000002149"/>
    </source>
</evidence>
<gene>
    <name evidence="12" type="ordered locus">CNH00940</name>
</gene>
<dbReference type="CDD" id="cd00200">
    <property type="entry name" value="WD40"/>
    <property type="match status" value="1"/>
</dbReference>
<feature type="compositionally biased region" description="Polar residues" evidence="10">
    <location>
        <begin position="20"/>
        <end position="31"/>
    </location>
</feature>
<feature type="domain" description="TFIID subunit TAF5 NTD2" evidence="11">
    <location>
        <begin position="185"/>
        <end position="292"/>
    </location>
</feature>
<evidence type="ECO:0000313" key="12">
    <source>
        <dbReference type="EMBL" id="AAW44981.2"/>
    </source>
</evidence>
<dbReference type="GO" id="GO:0005669">
    <property type="term" value="C:transcription factor TFIID complex"/>
    <property type="evidence" value="ECO:0000318"/>
    <property type="project" value="GO_Central"/>
</dbReference>
<dbReference type="STRING" id="214684.Q5KCG6"/>
<keyword evidence="6" id="KW-0804">Transcription</keyword>
<dbReference type="HOGENOM" id="CLU_005884_0_0_1"/>
<dbReference type="InterPro" id="IPR015943">
    <property type="entry name" value="WD40/YVTN_repeat-like_dom_sf"/>
</dbReference>
<dbReference type="GeneID" id="3259280"/>
<accession>Q5KCG6</accession>
<evidence type="ECO:0000256" key="3">
    <source>
        <dbReference type="ARBA" id="ARBA00022574"/>
    </source>
</evidence>
<dbReference type="InterPro" id="IPR001680">
    <property type="entry name" value="WD40_rpt"/>
</dbReference>